<sequence>GKDKEKVNGALGGNEARVKESSKEGLGSSNCAGHGGSVSLGFFIGHVKLTSLGSTGVVNLGCKSSGLAQDNSTGDGLDPEIDGQGPKDRKNGGRYIIDRNGRKPSNALWG</sequence>
<organism evidence="2 3">
    <name type="scientific">Gossypium trilobum</name>
    <dbReference type="NCBI Taxonomy" id="34281"/>
    <lineage>
        <taxon>Eukaryota</taxon>
        <taxon>Viridiplantae</taxon>
        <taxon>Streptophyta</taxon>
        <taxon>Embryophyta</taxon>
        <taxon>Tracheophyta</taxon>
        <taxon>Spermatophyta</taxon>
        <taxon>Magnoliopsida</taxon>
        <taxon>eudicotyledons</taxon>
        <taxon>Gunneridae</taxon>
        <taxon>Pentapetalae</taxon>
        <taxon>rosids</taxon>
        <taxon>malvids</taxon>
        <taxon>Malvales</taxon>
        <taxon>Malvaceae</taxon>
        <taxon>Malvoideae</taxon>
        <taxon>Gossypium</taxon>
    </lineage>
</organism>
<feature type="region of interest" description="Disordered" evidence="1">
    <location>
        <begin position="63"/>
        <end position="110"/>
    </location>
</feature>
<accession>A0A7J9DBQ6</accession>
<feature type="compositionally biased region" description="Basic and acidic residues" evidence="1">
    <location>
        <begin position="85"/>
        <end position="101"/>
    </location>
</feature>
<dbReference type="AlphaFoldDB" id="A0A7J9DBQ6"/>
<feature type="non-terminal residue" evidence="2">
    <location>
        <position position="1"/>
    </location>
</feature>
<evidence type="ECO:0000313" key="3">
    <source>
        <dbReference type="Proteomes" id="UP000593568"/>
    </source>
</evidence>
<feature type="region of interest" description="Disordered" evidence="1">
    <location>
        <begin position="1"/>
        <end position="30"/>
    </location>
</feature>
<dbReference type="Proteomes" id="UP000593568">
    <property type="component" value="Unassembled WGS sequence"/>
</dbReference>
<proteinExistence type="predicted"/>
<dbReference type="EMBL" id="JABEZW010000001">
    <property type="protein sequence ID" value="MBA0758152.1"/>
    <property type="molecule type" value="Genomic_DNA"/>
</dbReference>
<comment type="caution">
    <text evidence="2">The sequence shown here is derived from an EMBL/GenBank/DDBJ whole genome shotgun (WGS) entry which is preliminary data.</text>
</comment>
<gene>
    <name evidence="2" type="ORF">Gotri_021173</name>
</gene>
<protein>
    <submittedName>
        <fullName evidence="2">Uncharacterized protein</fullName>
    </submittedName>
</protein>
<name>A0A7J9DBQ6_9ROSI</name>
<keyword evidence="3" id="KW-1185">Reference proteome</keyword>
<reference evidence="2 3" key="1">
    <citation type="journal article" date="2019" name="Genome Biol. Evol.">
        <title>Insights into the evolution of the New World diploid cottons (Gossypium, subgenus Houzingenia) based on genome sequencing.</title>
        <authorList>
            <person name="Grover C.E."/>
            <person name="Arick M.A. 2nd"/>
            <person name="Thrash A."/>
            <person name="Conover J.L."/>
            <person name="Sanders W.S."/>
            <person name="Peterson D.G."/>
            <person name="Frelichowski J.E."/>
            <person name="Scheffler J.A."/>
            <person name="Scheffler B.E."/>
            <person name="Wendel J.F."/>
        </authorList>
    </citation>
    <scope>NUCLEOTIDE SEQUENCE [LARGE SCALE GENOMIC DNA]</scope>
    <source>
        <strain evidence="2">8</strain>
        <tissue evidence="2">Leaf</tissue>
    </source>
</reference>
<evidence type="ECO:0000256" key="1">
    <source>
        <dbReference type="SAM" id="MobiDB-lite"/>
    </source>
</evidence>
<evidence type="ECO:0000313" key="2">
    <source>
        <dbReference type="EMBL" id="MBA0758152.1"/>
    </source>
</evidence>